<dbReference type="Pfam" id="PF23562">
    <property type="entry name" value="AMP-binding_C_3"/>
    <property type="match status" value="1"/>
</dbReference>
<dbReference type="RefSeq" id="WP_130630576.1">
    <property type="nucleotide sequence ID" value="NZ_CP036164.1"/>
</dbReference>
<dbReference type="InterPro" id="IPR000873">
    <property type="entry name" value="AMP-dep_synth/lig_dom"/>
</dbReference>
<evidence type="ECO:0000256" key="3">
    <source>
        <dbReference type="ARBA" id="ARBA00022832"/>
    </source>
</evidence>
<accession>A0A4P6MZ65</accession>
<dbReference type="CDD" id="cd05907">
    <property type="entry name" value="VL_LC_FACS_like"/>
    <property type="match status" value="1"/>
</dbReference>
<dbReference type="AlphaFoldDB" id="A0A4P6MZ65"/>
<dbReference type="InterPro" id="IPR042099">
    <property type="entry name" value="ANL_N_sf"/>
</dbReference>
<evidence type="ECO:0000313" key="8">
    <source>
        <dbReference type="Proteomes" id="UP000290408"/>
    </source>
</evidence>
<dbReference type="EMBL" id="CP036164">
    <property type="protein sequence ID" value="QBF47385.1"/>
    <property type="molecule type" value="Genomic_DNA"/>
</dbReference>
<protein>
    <recommendedName>
        <fullName evidence="5">Acyl-CoA synthetase</fullName>
    </recommendedName>
</protein>
<dbReference type="InterPro" id="IPR020845">
    <property type="entry name" value="AMP-binding_CS"/>
</dbReference>
<dbReference type="Gene3D" id="3.40.50.12780">
    <property type="entry name" value="N-terminal domain of ligase-like"/>
    <property type="match status" value="1"/>
</dbReference>
<dbReference type="KEGG" id="jli:EXU32_14680"/>
<organism evidence="7 8">
    <name type="scientific">Janibacter limosus</name>
    <dbReference type="NCBI Taxonomy" id="53458"/>
    <lineage>
        <taxon>Bacteria</taxon>
        <taxon>Bacillati</taxon>
        <taxon>Actinomycetota</taxon>
        <taxon>Actinomycetes</taxon>
        <taxon>Micrococcales</taxon>
        <taxon>Intrasporangiaceae</taxon>
        <taxon>Janibacter</taxon>
    </lineage>
</organism>
<dbReference type="OrthoDB" id="9803968at2"/>
<dbReference type="STRING" id="1216970.GCA_001570985_01856"/>
<dbReference type="GO" id="GO:0016020">
    <property type="term" value="C:membrane"/>
    <property type="evidence" value="ECO:0007669"/>
    <property type="project" value="TreeGrafter"/>
</dbReference>
<sequence length="587" mass="62095">MSDATTLCEAFQQTLTVEPDAVALRTAGDAVTVTWAEYGDHVRAVAAGLAALGYQHGDTLGIMLTNRPEFAWVDAGAMHLGMTPFSIYNTSAPEQVEYLFGNAGNRIAVTETALLPAILGSGVALDHLIVIDGKPEGATHTLAELEGLGSDDFDFEAAWRAVQPDDVLTLIYTSGTTGPPKGVQLTHRNLLAVLHGAEGVIEVRFGDRITSFLPAAHIADRASAQYFGLARGVQISYIADPKAIASALPDARPTIWFAVPRVWEKIKMGVEAKVAAAESPVKKKLGTWALAMADKQGAALLAGEPLRGKDAAQYRLADKLVLSKVRSALGLDELRWAWSGAAAIAPETLSFFMGLGIDVCEIWGMSEIAGAGTINPPGRAKVGTVGPALPGFEMKIADDGELLFRGDCVMPGYRGDPDKTAEAIDSDGWLHTGDVGTIDADGYLTITDRKKELIISAAGKNMSPSNIENTLKVTTPLAATIVVVGDARPYNVALVTLDPDAAAVFAERAGVAADPAVLAEHPALIAEIDKGITAGNAKLSHVEQVKKFAVLPEYWAPGSDVLTPTLKVRRKPISDRYSAEIEALYRG</sequence>
<evidence type="ECO:0000256" key="4">
    <source>
        <dbReference type="ARBA" id="ARBA00023098"/>
    </source>
</evidence>
<dbReference type="GO" id="GO:0004467">
    <property type="term" value="F:long-chain fatty acid-CoA ligase activity"/>
    <property type="evidence" value="ECO:0007669"/>
    <property type="project" value="TreeGrafter"/>
</dbReference>
<dbReference type="SUPFAM" id="SSF56801">
    <property type="entry name" value="Acetyl-CoA synthetase-like"/>
    <property type="match status" value="1"/>
</dbReference>
<keyword evidence="2 7" id="KW-0436">Ligase</keyword>
<evidence type="ECO:0000259" key="6">
    <source>
        <dbReference type="Pfam" id="PF00501"/>
    </source>
</evidence>
<dbReference type="PANTHER" id="PTHR43272:SF32">
    <property type="entry name" value="AMP-DEPENDENT SYNTHETASE_LIGASE DOMAIN-CONTAINING PROTEIN"/>
    <property type="match status" value="1"/>
</dbReference>
<keyword evidence="8" id="KW-1185">Reference proteome</keyword>
<dbReference type="Proteomes" id="UP000290408">
    <property type="component" value="Chromosome"/>
</dbReference>
<proteinExistence type="inferred from homology"/>
<comment type="similarity">
    <text evidence="1">Belongs to the ATP-dependent AMP-binding enzyme family.</text>
</comment>
<evidence type="ECO:0000256" key="5">
    <source>
        <dbReference type="ARBA" id="ARBA00032875"/>
    </source>
</evidence>
<feature type="domain" description="AMP-dependent synthetase/ligase" evidence="6">
    <location>
        <begin position="11"/>
        <end position="413"/>
    </location>
</feature>
<reference evidence="7 8" key="1">
    <citation type="submission" date="2019-02" db="EMBL/GenBank/DDBJ databases">
        <title>Genomic data mining of an Antarctic deep-sea actinobacterium, Janibacterlimosus P3-3-X1.</title>
        <authorList>
            <person name="Liao L."/>
            <person name="Chen B."/>
        </authorList>
    </citation>
    <scope>NUCLEOTIDE SEQUENCE [LARGE SCALE GENOMIC DNA]</scope>
    <source>
        <strain evidence="7 8">P3-3-X1</strain>
    </source>
</reference>
<keyword evidence="3" id="KW-0276">Fatty acid metabolism</keyword>
<gene>
    <name evidence="7" type="ORF">EXU32_14680</name>
</gene>
<dbReference type="Pfam" id="PF00501">
    <property type="entry name" value="AMP-binding"/>
    <property type="match status" value="1"/>
</dbReference>
<name>A0A4P6MZ65_9MICO</name>
<evidence type="ECO:0000256" key="1">
    <source>
        <dbReference type="ARBA" id="ARBA00006432"/>
    </source>
</evidence>
<evidence type="ECO:0000313" key="7">
    <source>
        <dbReference type="EMBL" id="QBF47385.1"/>
    </source>
</evidence>
<dbReference type="PROSITE" id="PS00455">
    <property type="entry name" value="AMP_BINDING"/>
    <property type="match status" value="1"/>
</dbReference>
<dbReference type="PANTHER" id="PTHR43272">
    <property type="entry name" value="LONG-CHAIN-FATTY-ACID--COA LIGASE"/>
    <property type="match status" value="1"/>
</dbReference>
<keyword evidence="4" id="KW-0443">Lipid metabolism</keyword>
<evidence type="ECO:0000256" key="2">
    <source>
        <dbReference type="ARBA" id="ARBA00022598"/>
    </source>
</evidence>